<dbReference type="Proteomes" id="UP000215559">
    <property type="component" value="Unassembled WGS sequence"/>
</dbReference>
<dbReference type="Gene3D" id="3.40.50.720">
    <property type="entry name" value="NAD(P)-binding Rossmann-like Domain"/>
    <property type="match status" value="1"/>
</dbReference>
<accession>A0A235BQR9</accession>
<evidence type="ECO:0000313" key="3">
    <source>
        <dbReference type="Proteomes" id="UP000215559"/>
    </source>
</evidence>
<dbReference type="InterPro" id="IPR016040">
    <property type="entry name" value="NAD(P)-bd_dom"/>
</dbReference>
<dbReference type="InterPro" id="IPR036291">
    <property type="entry name" value="NAD(P)-bd_dom_sf"/>
</dbReference>
<organism evidence="2 3">
    <name type="scientific">candidate division WOR-3 bacterium JGI_Cruoil_03_51_56</name>
    <dbReference type="NCBI Taxonomy" id="1973747"/>
    <lineage>
        <taxon>Bacteria</taxon>
        <taxon>Bacteria division WOR-3</taxon>
    </lineage>
</organism>
<dbReference type="PANTHER" id="PTHR43000">
    <property type="entry name" value="DTDP-D-GLUCOSE 4,6-DEHYDRATASE-RELATED"/>
    <property type="match status" value="1"/>
</dbReference>
<evidence type="ECO:0000313" key="2">
    <source>
        <dbReference type="EMBL" id="OYD14581.1"/>
    </source>
</evidence>
<reference evidence="2 3" key="1">
    <citation type="submission" date="2017-07" db="EMBL/GenBank/DDBJ databases">
        <title>Recovery of genomes from metagenomes via a dereplication, aggregation, and scoring strategy.</title>
        <authorList>
            <person name="Sieber C.M."/>
            <person name="Probst A.J."/>
            <person name="Sharrar A."/>
            <person name="Thomas B.C."/>
            <person name="Hess M."/>
            <person name="Tringe S.G."/>
            <person name="Banfield J.F."/>
        </authorList>
    </citation>
    <scope>NUCLEOTIDE SEQUENCE [LARGE SCALE GENOMIC DNA]</scope>
    <source>
        <strain evidence="2">JGI_Cruoil_03_51_56</strain>
    </source>
</reference>
<feature type="domain" description="NAD(P)-binding" evidence="1">
    <location>
        <begin position="4"/>
        <end position="308"/>
    </location>
</feature>
<dbReference type="AlphaFoldDB" id="A0A235BQR9"/>
<name>A0A235BQR9_UNCW3</name>
<dbReference type="EMBL" id="NOZP01000150">
    <property type="protein sequence ID" value="OYD14581.1"/>
    <property type="molecule type" value="Genomic_DNA"/>
</dbReference>
<dbReference type="Gene3D" id="3.90.25.10">
    <property type="entry name" value="UDP-galactose 4-epimerase, domain 1"/>
    <property type="match status" value="1"/>
</dbReference>
<sequence length="317" mass="36074">MKYLITGITGFAGSHLAEYLLSIGNCEVHGTLRWRSRTENIDHVRNRLLLHQCDIRDATAMRNLIKQTRPDRIFHLAAQSYVPMSWVAPAETLTTNIVGQNNLFEAVLAADLDCMVQIAGSSEEYGMVGSEETPIRETNTLRPLSPYGVSKVAQDLMGYQYFKSYGMKIVRTRAFNHTGPRRGEVFATSNFAKQIAEIEAGKHEPVIYVGNLDSVRDFTDVRDTIVAYYLTLEKGEPGEVYNIATGKGRRIGDMLETLLKMARTKVEVKQDPKRIRPSDVKLLVGDPTKFEKRTGWQRKFSFEQTMTDLINYWRQRV</sequence>
<dbReference type="Pfam" id="PF16363">
    <property type="entry name" value="GDP_Man_Dehyd"/>
    <property type="match status" value="1"/>
</dbReference>
<dbReference type="CDD" id="cd05260">
    <property type="entry name" value="GDP_MD_SDR_e"/>
    <property type="match status" value="1"/>
</dbReference>
<gene>
    <name evidence="2" type="ORF">CH330_08215</name>
</gene>
<comment type="caution">
    <text evidence="2">The sequence shown here is derived from an EMBL/GenBank/DDBJ whole genome shotgun (WGS) entry which is preliminary data.</text>
</comment>
<dbReference type="SUPFAM" id="SSF51735">
    <property type="entry name" value="NAD(P)-binding Rossmann-fold domains"/>
    <property type="match status" value="1"/>
</dbReference>
<evidence type="ECO:0000259" key="1">
    <source>
        <dbReference type="Pfam" id="PF16363"/>
    </source>
</evidence>
<proteinExistence type="predicted"/>
<protein>
    <submittedName>
        <fullName evidence="2">GDP-mannose 4,6-dehydratase</fullName>
    </submittedName>
</protein>